<dbReference type="InterPro" id="IPR003591">
    <property type="entry name" value="Leu-rich_rpt_typical-subtyp"/>
</dbReference>
<dbReference type="GO" id="GO:0005615">
    <property type="term" value="C:extracellular space"/>
    <property type="evidence" value="ECO:0007669"/>
    <property type="project" value="TreeGrafter"/>
</dbReference>
<dbReference type="Pfam" id="PF13855">
    <property type="entry name" value="LRR_8"/>
    <property type="match status" value="6"/>
</dbReference>
<dbReference type="STRING" id="43041.A0A182K029"/>
<evidence type="ECO:0000256" key="1">
    <source>
        <dbReference type="ARBA" id="ARBA00022614"/>
    </source>
</evidence>
<dbReference type="Proteomes" id="UP000075881">
    <property type="component" value="Unassembled WGS sequence"/>
</dbReference>
<dbReference type="AlphaFoldDB" id="A0A182K029"/>
<evidence type="ECO:0000256" key="2">
    <source>
        <dbReference type="ARBA" id="ARBA00022737"/>
    </source>
</evidence>
<evidence type="ECO:0000313" key="4">
    <source>
        <dbReference type="Proteomes" id="UP000075881"/>
    </source>
</evidence>
<dbReference type="FunFam" id="3.80.10.10:FF:001164">
    <property type="entry name" value="GH01279p"/>
    <property type="match status" value="1"/>
</dbReference>
<organism evidence="3 4">
    <name type="scientific">Anopheles christyi</name>
    <dbReference type="NCBI Taxonomy" id="43041"/>
    <lineage>
        <taxon>Eukaryota</taxon>
        <taxon>Metazoa</taxon>
        <taxon>Ecdysozoa</taxon>
        <taxon>Arthropoda</taxon>
        <taxon>Hexapoda</taxon>
        <taxon>Insecta</taxon>
        <taxon>Pterygota</taxon>
        <taxon>Neoptera</taxon>
        <taxon>Endopterygota</taxon>
        <taxon>Diptera</taxon>
        <taxon>Nematocera</taxon>
        <taxon>Culicoidea</taxon>
        <taxon>Culicidae</taxon>
        <taxon>Anophelinae</taxon>
        <taxon>Anopheles</taxon>
    </lineage>
</organism>
<dbReference type="SMART" id="SM00365">
    <property type="entry name" value="LRR_SD22"/>
    <property type="match status" value="8"/>
</dbReference>
<dbReference type="PANTHER" id="PTHR45712:SF22">
    <property type="entry name" value="INSULIN-LIKE GROWTH FACTOR-BINDING PROTEIN COMPLEX ACID LABILE SUBUNIT"/>
    <property type="match status" value="1"/>
</dbReference>
<dbReference type="SMART" id="SM00369">
    <property type="entry name" value="LRR_TYP"/>
    <property type="match status" value="23"/>
</dbReference>
<name>A0A182K029_9DIPT</name>
<protein>
    <submittedName>
        <fullName evidence="3">Uncharacterized protein</fullName>
    </submittedName>
</protein>
<dbReference type="Gene3D" id="3.80.10.10">
    <property type="entry name" value="Ribonuclease Inhibitor"/>
    <property type="match status" value="4"/>
</dbReference>
<dbReference type="PANTHER" id="PTHR45712">
    <property type="entry name" value="AGAP008170-PA"/>
    <property type="match status" value="1"/>
</dbReference>
<reference evidence="4" key="1">
    <citation type="submission" date="2013-03" db="EMBL/GenBank/DDBJ databases">
        <title>The Genome Sequence of Anopheles christyi ACHKN1017.</title>
        <authorList>
            <consortium name="The Broad Institute Genomics Platform"/>
            <person name="Neafsey D.E."/>
            <person name="Besansky N."/>
            <person name="Walker B."/>
            <person name="Young S.K."/>
            <person name="Zeng Q."/>
            <person name="Gargeya S."/>
            <person name="Fitzgerald M."/>
            <person name="Haas B."/>
            <person name="Abouelleil A."/>
            <person name="Allen A.W."/>
            <person name="Alvarado L."/>
            <person name="Arachchi H.M."/>
            <person name="Berlin A.M."/>
            <person name="Chapman S.B."/>
            <person name="Gainer-Dewar J."/>
            <person name="Goldberg J."/>
            <person name="Griggs A."/>
            <person name="Gujja S."/>
            <person name="Hansen M."/>
            <person name="Howarth C."/>
            <person name="Imamovic A."/>
            <person name="Ireland A."/>
            <person name="Larimer J."/>
            <person name="McCowan C."/>
            <person name="Murphy C."/>
            <person name="Pearson M."/>
            <person name="Poon T.W."/>
            <person name="Priest M."/>
            <person name="Roberts A."/>
            <person name="Saif S."/>
            <person name="Shea T."/>
            <person name="Sisk P."/>
            <person name="Sykes S."/>
            <person name="Wortman J."/>
            <person name="Nusbaum C."/>
            <person name="Birren B."/>
        </authorList>
    </citation>
    <scope>NUCLEOTIDE SEQUENCE [LARGE SCALE GENOMIC DNA]</scope>
    <source>
        <strain evidence="4">ACHKN1017</strain>
    </source>
</reference>
<dbReference type="EnsemblMetazoa" id="ACHR004111-RA">
    <property type="protein sequence ID" value="ACHR004111-PA"/>
    <property type="gene ID" value="ACHR004111"/>
</dbReference>
<dbReference type="InterPro" id="IPR001611">
    <property type="entry name" value="Leu-rich_rpt"/>
</dbReference>
<reference evidence="3" key="2">
    <citation type="submission" date="2020-05" db="UniProtKB">
        <authorList>
            <consortium name="EnsemblMetazoa"/>
        </authorList>
    </citation>
    <scope>IDENTIFICATION</scope>
    <source>
        <strain evidence="3">ACHKN1017</strain>
    </source>
</reference>
<sequence>MIAVIKMQFLSVSLREVELHERFSLKQPLKMYLKLVCMLASTLYLAECNSELPEVSTRTISSSAENTERGFLSPVISLNIDGRLSATIRATEFEPYPDLAFLEISPGVKELQLNAFASLQKLTHLSLNNNLIRFLPKAPFTGLHKLTTLSISNNWLESLGNGDEFLSLEHLESLSLGGNFIKQVHPQTFAHLGELKLLNLSWNWLTSLDDVILPTENELQVLDLSYNSVKLLNSSTFHTLQALSELSLAGNLLEKLHPSTFASLRNLTRLDLSDNFFPSLPSRAFNSNQKLAELNLEGNLLNTLPGDLFAGLKHLKVLNLRNNRLTELPASIFRDQPLFTQLALEGNRIDRFQPTLLKSSDVLLQNNRLAGLRKPSAVNETLVRCLFLYGNEIASIEQDVFEALPKLETLYLDYNRIGELSPMLFHTNHQLEHVTLSHNRLAVLRTNTFAGLARLHSVDLSYNGLVAIEPSVFHGSPVEYLNLNGNALQTLDDWTLSGTNLRYLHVDSNALGTLQQSTGGVSVLDGLLELSVANNRIARWQEFCTRNFSRLSALNLAYNSLAALEDDGCLSRDGNSAPVTINVAFNGVSLVPKFAGHIRLLDLSGNSVDELGDGHRFAGYKQTEVLLLQNTSLRRLNSENFAFLPHLIELAEIDLSHNTLQTVEESWFQALTHLKSVNIEGNLISQLPPNLFSPVTHSLEMLSIAGNALHSISDAVFLASVPIKALNLSNNHLNDVAILDQNDLITHLDVSSNHLKQLLLRPNYRVLLANTNQITKLEWDSDHQYLKFCNLQQLHLADNLLEQLDQRLFQLPTLTELDVSENRLDTFPFHQLHHLKQLIMLNVSRNNIRTLPVLGVPKFKLVRLDLSENPLDQVPERFLSSCIVNDLIVNVA</sequence>
<dbReference type="VEuPathDB" id="VectorBase:ACHR004111"/>
<dbReference type="SMART" id="SM00364">
    <property type="entry name" value="LRR_BAC"/>
    <property type="match status" value="10"/>
</dbReference>
<proteinExistence type="predicted"/>
<dbReference type="InterPro" id="IPR050333">
    <property type="entry name" value="SLRP"/>
</dbReference>
<keyword evidence="2" id="KW-0677">Repeat</keyword>
<dbReference type="PROSITE" id="PS51450">
    <property type="entry name" value="LRR"/>
    <property type="match status" value="2"/>
</dbReference>
<keyword evidence="4" id="KW-1185">Reference proteome</keyword>
<evidence type="ECO:0000313" key="3">
    <source>
        <dbReference type="EnsemblMetazoa" id="ACHR004111-PA"/>
    </source>
</evidence>
<dbReference type="SUPFAM" id="SSF52058">
    <property type="entry name" value="L domain-like"/>
    <property type="match status" value="3"/>
</dbReference>
<accession>A0A182K029</accession>
<dbReference type="InterPro" id="IPR032675">
    <property type="entry name" value="LRR_dom_sf"/>
</dbReference>
<keyword evidence="1" id="KW-0433">Leucine-rich repeat</keyword>